<dbReference type="Proteomes" id="UP000789901">
    <property type="component" value="Unassembled WGS sequence"/>
</dbReference>
<dbReference type="EMBL" id="CAJVQB010012206">
    <property type="protein sequence ID" value="CAG8753688.1"/>
    <property type="molecule type" value="Genomic_DNA"/>
</dbReference>
<name>A0ABN7VC66_GIGMA</name>
<keyword evidence="3" id="KW-1185">Reference proteome</keyword>
<organism evidence="2 3">
    <name type="scientific">Gigaspora margarita</name>
    <dbReference type="NCBI Taxonomy" id="4874"/>
    <lineage>
        <taxon>Eukaryota</taxon>
        <taxon>Fungi</taxon>
        <taxon>Fungi incertae sedis</taxon>
        <taxon>Mucoromycota</taxon>
        <taxon>Glomeromycotina</taxon>
        <taxon>Glomeromycetes</taxon>
        <taxon>Diversisporales</taxon>
        <taxon>Gigasporaceae</taxon>
        <taxon>Gigaspora</taxon>
    </lineage>
</organism>
<proteinExistence type="predicted"/>
<evidence type="ECO:0000313" key="2">
    <source>
        <dbReference type="EMBL" id="CAG8753688.1"/>
    </source>
</evidence>
<protein>
    <submittedName>
        <fullName evidence="2">42141_t:CDS:1</fullName>
    </submittedName>
</protein>
<evidence type="ECO:0000313" key="3">
    <source>
        <dbReference type="Proteomes" id="UP000789901"/>
    </source>
</evidence>
<accession>A0ABN7VC66</accession>
<feature type="region of interest" description="Disordered" evidence="1">
    <location>
        <begin position="1"/>
        <end position="42"/>
    </location>
</feature>
<sequence length="321" mass="37946">MKYCGNSSELEIIEERKPQSPKTGRKSHQKGTNEYLHKSKKEKQIKSKVNNYEKLLQEVLNVCNSLSREMVQKKKNYWNEHHVETQRLEDKDSIFESYQTNKMNSLERYYHSRTEVRKDKIVERKDKINKLRDLVETDNASCRNIDKFDLKKKKKTEKNVRKDENRKPAQYREALKRKNVNRINILELYCEKKTEIKNNYLIIFLELAKMEYANQIESQGCYCNRKNKSKALTYKQESATTQEADEIYQASVRRAINTYYMNQMLAPGLETSIEVKQETSQKYRRYAKIDIVNKRGATKTTTAAVANQEAELTTMATNCGW</sequence>
<gene>
    <name evidence="2" type="ORF">GMARGA_LOCUS16678</name>
</gene>
<evidence type="ECO:0000256" key="1">
    <source>
        <dbReference type="SAM" id="MobiDB-lite"/>
    </source>
</evidence>
<reference evidence="2 3" key="1">
    <citation type="submission" date="2021-06" db="EMBL/GenBank/DDBJ databases">
        <authorList>
            <person name="Kallberg Y."/>
            <person name="Tangrot J."/>
            <person name="Rosling A."/>
        </authorList>
    </citation>
    <scope>NUCLEOTIDE SEQUENCE [LARGE SCALE GENOMIC DNA]</scope>
    <source>
        <strain evidence="2 3">120-4 pot B 10/14</strain>
    </source>
</reference>
<comment type="caution">
    <text evidence="2">The sequence shown here is derived from an EMBL/GenBank/DDBJ whole genome shotgun (WGS) entry which is preliminary data.</text>
</comment>